<organism evidence="3 4">
    <name type="scientific">Inquilinus ginsengisoli</name>
    <dbReference type="NCBI Taxonomy" id="363840"/>
    <lineage>
        <taxon>Bacteria</taxon>
        <taxon>Pseudomonadati</taxon>
        <taxon>Pseudomonadota</taxon>
        <taxon>Alphaproteobacteria</taxon>
        <taxon>Rhodospirillales</taxon>
        <taxon>Rhodospirillaceae</taxon>
        <taxon>Inquilinus</taxon>
    </lineage>
</organism>
<protein>
    <submittedName>
        <fullName evidence="3">Porin</fullName>
    </submittedName>
</protein>
<keyword evidence="4" id="KW-1185">Reference proteome</keyword>
<keyword evidence="2" id="KW-0732">Signal</keyword>
<evidence type="ECO:0000313" key="3">
    <source>
        <dbReference type="EMBL" id="MDR6289450.1"/>
    </source>
</evidence>
<evidence type="ECO:0000256" key="2">
    <source>
        <dbReference type="RuleBase" id="RU363072"/>
    </source>
</evidence>
<dbReference type="PANTHER" id="PTHR37944">
    <property type="entry name" value="PORIN B"/>
    <property type="match status" value="1"/>
</dbReference>
<dbReference type="InterPro" id="IPR007049">
    <property type="entry name" value="Carb-sel_porin_OprB"/>
</dbReference>
<accession>A0ABU1JLF5</accession>
<dbReference type="RefSeq" id="WP_309793740.1">
    <property type="nucleotide sequence ID" value="NZ_JAVDPW010000003.1"/>
</dbReference>
<dbReference type="InterPro" id="IPR052932">
    <property type="entry name" value="OprB_Porin"/>
</dbReference>
<evidence type="ECO:0000313" key="4">
    <source>
        <dbReference type="Proteomes" id="UP001262410"/>
    </source>
</evidence>
<comment type="similarity">
    <text evidence="1 2">Belongs to the OprB family.</text>
</comment>
<sequence length="432" mass="47587">MKLRMAISVLLFASLAPSGAAFADDAGKGKLTGDWGGVRTDLQQAGIDFQFGYTSELGYNAAGGTKNQLSYDDQLSFGATFDLDRLLGAHDAKIQLTITDRNGRNLSDDAQLGTLQQVQEVFGRGQTWRLTQFWYNQKYFSGALDWKIGRLTVGEDFASFSCKFQNLTFCGSQPGNLVGNYWYNWPVSQWATRVKVNIPGFGYVQSGAYQMNPGFLNVDQAVLPNNPSGTTGVMVPVEVGWTPTLGPTQLPGSYKFGAWYDTSTANDVFTDDDGNPEVLTGRPFEDRHGRYGAYINFLQQVTRPDRDDPDRGLSLFLNATIADQRTSTIDNQIAVGLIYTGPFDARPKDEIGFAFGRTHVNDRVAKGERLLNQAGLGPVAVQDSEYAFELYYGLQAADWLMARPNIQYIRLPGGTSHNDDVLVLGLKTSIDF</sequence>
<evidence type="ECO:0000256" key="1">
    <source>
        <dbReference type="ARBA" id="ARBA00008769"/>
    </source>
</evidence>
<dbReference type="PANTHER" id="PTHR37944:SF1">
    <property type="entry name" value="PORIN B"/>
    <property type="match status" value="1"/>
</dbReference>
<comment type="caution">
    <text evidence="3">The sequence shown here is derived from an EMBL/GenBank/DDBJ whole genome shotgun (WGS) entry which is preliminary data.</text>
</comment>
<name>A0ABU1JLF5_9PROT</name>
<proteinExistence type="inferred from homology"/>
<dbReference type="Gene3D" id="2.40.160.180">
    <property type="entry name" value="Carbohydrate-selective porin OprB"/>
    <property type="match status" value="1"/>
</dbReference>
<feature type="chain" id="PRO_5045001798" evidence="2">
    <location>
        <begin position="24"/>
        <end position="432"/>
    </location>
</feature>
<reference evidence="3 4" key="1">
    <citation type="submission" date="2023-07" db="EMBL/GenBank/DDBJ databases">
        <title>Sorghum-associated microbial communities from plants grown in Nebraska, USA.</title>
        <authorList>
            <person name="Schachtman D."/>
        </authorList>
    </citation>
    <scope>NUCLEOTIDE SEQUENCE [LARGE SCALE GENOMIC DNA]</scope>
    <source>
        <strain evidence="3 4">584</strain>
    </source>
</reference>
<dbReference type="Proteomes" id="UP001262410">
    <property type="component" value="Unassembled WGS sequence"/>
</dbReference>
<dbReference type="Pfam" id="PF04966">
    <property type="entry name" value="OprB"/>
    <property type="match status" value="1"/>
</dbReference>
<feature type="signal peptide" evidence="2">
    <location>
        <begin position="1"/>
        <end position="23"/>
    </location>
</feature>
<gene>
    <name evidence="3" type="ORF">E9232_001965</name>
</gene>
<dbReference type="EMBL" id="JAVDPW010000003">
    <property type="protein sequence ID" value="MDR6289450.1"/>
    <property type="molecule type" value="Genomic_DNA"/>
</dbReference>
<dbReference type="InterPro" id="IPR038673">
    <property type="entry name" value="OprB_sf"/>
</dbReference>